<comment type="caution">
    <text evidence="1">The sequence shown here is derived from an EMBL/GenBank/DDBJ whole genome shotgun (WGS) entry which is preliminary data.</text>
</comment>
<evidence type="ECO:0000313" key="2">
    <source>
        <dbReference type="Proteomes" id="UP000831701"/>
    </source>
</evidence>
<dbReference type="Proteomes" id="UP000831701">
    <property type="component" value="Chromosome 21"/>
</dbReference>
<proteinExistence type="predicted"/>
<gene>
    <name evidence="1" type="ORF">L3Q82_004741</name>
</gene>
<dbReference type="EMBL" id="CM041551">
    <property type="protein sequence ID" value="KAI3354950.1"/>
    <property type="molecule type" value="Genomic_DNA"/>
</dbReference>
<reference evidence="1" key="1">
    <citation type="submission" date="2022-04" db="EMBL/GenBank/DDBJ databases">
        <title>Jade perch genome.</title>
        <authorList>
            <person name="Chao B."/>
        </authorList>
    </citation>
    <scope>NUCLEOTIDE SEQUENCE</scope>
    <source>
        <strain evidence="1">CB-2022</strain>
    </source>
</reference>
<protein>
    <submittedName>
        <fullName evidence="1">Uncharacterized protein</fullName>
    </submittedName>
</protein>
<sequence>MVLSSIESRCSLSEISCASLASALKSNPSHLRELELNYNNLNSGVNLLCGFLESPHCRLQTLRLRFCSLSEISCASLASALKSNPSHLRELELSNNNKLQDSGVNLLCGFLESPHCRLQTLRLMNCSLSKISCASLASALKSNPSHLRELELSENNLQDSGVNLLCGFLESPHCRLQTLSGSMRRSLQPTQVAQVVQLIQDGTSMRAVARRFAVSVSVVSRAWRRYQETGQYIRRRGGGHRRATTQQQDRYLRLCARRNRRSTARALQNDLQQATNVHVSAQTDESRFTLSTCDRRDRVWRRRGERSAACKILQHDRFGSGLKDCSLSKISCASLASALKSNPSHLRELELSNNNLQDSGIEELQFVRDQLCFSGLSSEVQPLPSERAGPERQQAAGFRTELEQPVREGAPLSVYCVMERLLIIVHDG</sequence>
<name>A0ACB8VH09_9TELE</name>
<evidence type="ECO:0000313" key="1">
    <source>
        <dbReference type="EMBL" id="KAI3354950.1"/>
    </source>
</evidence>
<organism evidence="1 2">
    <name type="scientific">Scortum barcoo</name>
    <name type="common">barcoo grunter</name>
    <dbReference type="NCBI Taxonomy" id="214431"/>
    <lineage>
        <taxon>Eukaryota</taxon>
        <taxon>Metazoa</taxon>
        <taxon>Chordata</taxon>
        <taxon>Craniata</taxon>
        <taxon>Vertebrata</taxon>
        <taxon>Euteleostomi</taxon>
        <taxon>Actinopterygii</taxon>
        <taxon>Neopterygii</taxon>
        <taxon>Teleostei</taxon>
        <taxon>Neoteleostei</taxon>
        <taxon>Acanthomorphata</taxon>
        <taxon>Eupercaria</taxon>
        <taxon>Centrarchiformes</taxon>
        <taxon>Terapontoidei</taxon>
        <taxon>Terapontidae</taxon>
        <taxon>Scortum</taxon>
    </lineage>
</organism>
<accession>A0ACB8VH09</accession>
<keyword evidence="2" id="KW-1185">Reference proteome</keyword>